<dbReference type="Gene3D" id="2.40.340.10">
    <property type="entry name" value="MoeA, C-terminal, domain IV"/>
    <property type="match status" value="1"/>
</dbReference>
<dbReference type="Gene3D" id="3.40.980.10">
    <property type="entry name" value="MoaB/Mog-like domain"/>
    <property type="match status" value="1"/>
</dbReference>
<dbReference type="GO" id="GO:0005829">
    <property type="term" value="C:cytosol"/>
    <property type="evidence" value="ECO:0007669"/>
    <property type="project" value="TreeGrafter"/>
</dbReference>
<dbReference type="SMART" id="SM00852">
    <property type="entry name" value="MoCF_biosynth"/>
    <property type="match status" value="1"/>
</dbReference>
<dbReference type="GO" id="GO:0006777">
    <property type="term" value="P:Mo-molybdopterin cofactor biosynthetic process"/>
    <property type="evidence" value="ECO:0007669"/>
    <property type="project" value="UniProtKB-KW"/>
</dbReference>
<dbReference type="InterPro" id="IPR038987">
    <property type="entry name" value="MoeA-like"/>
</dbReference>
<dbReference type="Pfam" id="PF03453">
    <property type="entry name" value="MoeA_N"/>
    <property type="match status" value="1"/>
</dbReference>
<keyword evidence="2" id="KW-0501">Molybdenum cofactor biosynthesis</keyword>
<proteinExistence type="predicted"/>
<dbReference type="Gene3D" id="2.170.190.11">
    <property type="entry name" value="Molybdopterin biosynthesis moea protein, domain 3"/>
    <property type="match status" value="1"/>
</dbReference>
<dbReference type="SUPFAM" id="SSF63867">
    <property type="entry name" value="MoeA C-terminal domain-like"/>
    <property type="match status" value="1"/>
</dbReference>
<dbReference type="SUPFAM" id="SSF63882">
    <property type="entry name" value="MoeA N-terminal region -like"/>
    <property type="match status" value="1"/>
</dbReference>
<dbReference type="EMBL" id="UOEE01000343">
    <property type="protein sequence ID" value="VAW02633.1"/>
    <property type="molecule type" value="Genomic_DNA"/>
</dbReference>
<dbReference type="InterPro" id="IPR005111">
    <property type="entry name" value="MoeA_C_domain_IV"/>
</dbReference>
<name>A0A3B0SEW7_9ZZZZ</name>
<accession>A0A3B0SEW7</accession>
<dbReference type="UniPathway" id="UPA00344"/>
<feature type="domain" description="MoaB/Mog" evidence="3">
    <location>
        <begin position="182"/>
        <end position="323"/>
    </location>
</feature>
<dbReference type="InterPro" id="IPR036135">
    <property type="entry name" value="MoeA_linker/N_sf"/>
</dbReference>
<evidence type="ECO:0000259" key="3">
    <source>
        <dbReference type="SMART" id="SM00852"/>
    </source>
</evidence>
<dbReference type="InterPro" id="IPR036688">
    <property type="entry name" value="MoeA_C_domain_IV_sf"/>
</dbReference>
<evidence type="ECO:0000256" key="1">
    <source>
        <dbReference type="ARBA" id="ARBA00005046"/>
    </source>
</evidence>
<dbReference type="PANTHER" id="PTHR10192">
    <property type="entry name" value="MOLYBDOPTERIN BIOSYNTHESIS PROTEIN"/>
    <property type="match status" value="1"/>
</dbReference>
<evidence type="ECO:0000256" key="2">
    <source>
        <dbReference type="ARBA" id="ARBA00023150"/>
    </source>
</evidence>
<protein>
    <submittedName>
        <fullName evidence="4">Molybdopterin molybdenumtransferase</fullName>
        <ecNumber evidence="4">2.10.1.1</ecNumber>
    </submittedName>
</protein>
<dbReference type="InterPro" id="IPR036425">
    <property type="entry name" value="MoaB/Mog-like_dom_sf"/>
</dbReference>
<evidence type="ECO:0000313" key="4">
    <source>
        <dbReference type="EMBL" id="VAW02633.1"/>
    </source>
</evidence>
<dbReference type="CDD" id="cd00887">
    <property type="entry name" value="MoeA"/>
    <property type="match status" value="1"/>
</dbReference>
<dbReference type="SUPFAM" id="SSF53218">
    <property type="entry name" value="Molybdenum cofactor biosynthesis proteins"/>
    <property type="match status" value="1"/>
</dbReference>
<dbReference type="InterPro" id="IPR005110">
    <property type="entry name" value="MoeA_linker/N"/>
</dbReference>
<comment type="pathway">
    <text evidence="1">Cofactor biosynthesis; molybdopterin biosynthesis.</text>
</comment>
<sequence>MITYSEALEHIAAHSAALKLTSQPCALAQIQGRVLASPVEATANLPAFDNSAMDGFAMRANPAQGQIHLPVCSQILAGDAPAGNENPASAVQIMTGAPVPNWCQSVVPIENVTAKYDASNQPISITTNGPIAAGQHIRLAGQDVRQGDMVLPAGRQIGAGDVMMLAALGVEDANIVQRPKIALISTGAELIDDAATELAPGQIRNSNQPFLVASLANWPVQTDAMSGHPDTLEDFIPMVERALENGAHIIISTGAVSMGVRDFVPDALRQLGAEIIFHKCKIRPGKPILLAKLPNGTLFFGLPGNPVSAAVGFRFFVLPALRHILGMTAPAIRYAKLTHAFTKRAGFCLFAKAKVQNLDGQMQIEILPGQQSFRIAPLLEANCWAQLPQTTSELAAGELLQFHQLTGSSQ</sequence>
<keyword evidence="4" id="KW-0808">Transferase</keyword>
<dbReference type="Pfam" id="PF00994">
    <property type="entry name" value="MoCF_biosynth"/>
    <property type="match status" value="1"/>
</dbReference>
<dbReference type="AlphaFoldDB" id="A0A3B0SEW7"/>
<organism evidence="4">
    <name type="scientific">hydrothermal vent metagenome</name>
    <dbReference type="NCBI Taxonomy" id="652676"/>
    <lineage>
        <taxon>unclassified sequences</taxon>
        <taxon>metagenomes</taxon>
        <taxon>ecological metagenomes</taxon>
    </lineage>
</organism>
<dbReference type="PANTHER" id="PTHR10192:SF5">
    <property type="entry name" value="GEPHYRIN"/>
    <property type="match status" value="1"/>
</dbReference>
<dbReference type="GO" id="GO:0061599">
    <property type="term" value="F:molybdopterin molybdotransferase activity"/>
    <property type="evidence" value="ECO:0007669"/>
    <property type="project" value="UniProtKB-EC"/>
</dbReference>
<dbReference type="InterPro" id="IPR001453">
    <property type="entry name" value="MoaB/Mog_dom"/>
</dbReference>
<gene>
    <name evidence="4" type="ORF">MNBD_ALPHA06-1964</name>
</gene>
<reference evidence="4" key="1">
    <citation type="submission" date="2018-06" db="EMBL/GenBank/DDBJ databases">
        <authorList>
            <person name="Zhirakovskaya E."/>
        </authorList>
    </citation>
    <scope>NUCLEOTIDE SEQUENCE</scope>
</reference>
<dbReference type="Gene3D" id="3.90.105.10">
    <property type="entry name" value="Molybdopterin biosynthesis moea protein, domain 2"/>
    <property type="match status" value="1"/>
</dbReference>
<dbReference type="EC" id="2.10.1.1" evidence="4"/>
<dbReference type="Pfam" id="PF03454">
    <property type="entry name" value="MoeA_C"/>
    <property type="match status" value="1"/>
</dbReference>